<dbReference type="GO" id="GO:0005509">
    <property type="term" value="F:calcium ion binding"/>
    <property type="evidence" value="ECO:0007669"/>
    <property type="project" value="InterPro"/>
</dbReference>
<name>A0A2R5GK49_9STRA</name>
<dbReference type="Proteomes" id="UP000241890">
    <property type="component" value="Unassembled WGS sequence"/>
</dbReference>
<reference evidence="4 5" key="1">
    <citation type="submission" date="2017-12" db="EMBL/GenBank/DDBJ databases">
        <title>Sequencing, de novo assembly and annotation of complete genome of a new Thraustochytrid species, strain FCC1311.</title>
        <authorList>
            <person name="Sedici K."/>
            <person name="Godart F."/>
            <person name="Aiese Cigliano R."/>
            <person name="Sanseverino W."/>
            <person name="Barakat M."/>
            <person name="Ortet P."/>
            <person name="Marechal E."/>
            <person name="Cagnac O."/>
            <person name="Amato A."/>
        </authorList>
    </citation>
    <scope>NUCLEOTIDE SEQUENCE [LARGE SCALE GENOMIC DNA]</scope>
</reference>
<comment type="caution">
    <text evidence="4">The sequence shown here is derived from an EMBL/GenBank/DDBJ whole genome shotgun (WGS) entry which is preliminary data.</text>
</comment>
<protein>
    <submittedName>
        <fullName evidence="4">Calcineurin subunit B</fullName>
    </submittedName>
</protein>
<feature type="domain" description="EF-hand" evidence="3">
    <location>
        <begin position="134"/>
        <end position="169"/>
    </location>
</feature>
<evidence type="ECO:0000313" key="4">
    <source>
        <dbReference type="EMBL" id="GBG31286.1"/>
    </source>
</evidence>
<dbReference type="OrthoDB" id="191686at2759"/>
<dbReference type="InterPro" id="IPR011992">
    <property type="entry name" value="EF-hand-dom_pair"/>
</dbReference>
<keyword evidence="1" id="KW-0479">Metal-binding</keyword>
<dbReference type="PROSITE" id="PS50222">
    <property type="entry name" value="EF_HAND_2"/>
    <property type="match status" value="1"/>
</dbReference>
<gene>
    <name evidence="4" type="ORF">FCC1311_075092</name>
</gene>
<organism evidence="4 5">
    <name type="scientific">Hondaea fermentalgiana</name>
    <dbReference type="NCBI Taxonomy" id="2315210"/>
    <lineage>
        <taxon>Eukaryota</taxon>
        <taxon>Sar</taxon>
        <taxon>Stramenopiles</taxon>
        <taxon>Bigyra</taxon>
        <taxon>Labyrinthulomycetes</taxon>
        <taxon>Thraustochytrida</taxon>
        <taxon>Thraustochytriidae</taxon>
        <taxon>Hondaea</taxon>
    </lineage>
</organism>
<accession>A0A2R5GK49</accession>
<keyword evidence="2" id="KW-0677">Repeat</keyword>
<keyword evidence="5" id="KW-1185">Reference proteome</keyword>
<dbReference type="EMBL" id="BEYU01000095">
    <property type="protein sequence ID" value="GBG31286.1"/>
    <property type="molecule type" value="Genomic_DNA"/>
</dbReference>
<sequence>MQANQKGIEAKESASSVPAPEGFFAKLKAAIFGEPKAPERTWDLSLCDLNSEEIEELRMLSVFDEREVKILRLRFKDIAGDSEWVDKNMIAELKELRNNPLRHRVVACFESDEEGFVDFREFIITASNFSPNGPREKKLGLAFKMHDYDGDEKISKDDLRAYLKDVTAFTRSASELAQERRCQEAEEAAGAGKSVQKRLEWNQKQLSALREAAAEKKSKVDPEEKRRYEDRIKKLETAGVLNQVVDLAFEEASADREFIIREDFIRVLGHTDFQGKLVVDFCQVRAK</sequence>
<evidence type="ECO:0000256" key="2">
    <source>
        <dbReference type="ARBA" id="ARBA00022737"/>
    </source>
</evidence>
<evidence type="ECO:0000256" key="1">
    <source>
        <dbReference type="ARBA" id="ARBA00022723"/>
    </source>
</evidence>
<dbReference type="AlphaFoldDB" id="A0A2R5GK49"/>
<dbReference type="SUPFAM" id="SSF47473">
    <property type="entry name" value="EF-hand"/>
    <property type="match status" value="1"/>
</dbReference>
<dbReference type="PANTHER" id="PTHR45942">
    <property type="entry name" value="PROTEIN PHOSPATASE 3 REGULATORY SUBUNIT B ALPHA ISOFORM TYPE 1"/>
    <property type="match status" value="1"/>
</dbReference>
<dbReference type="InParanoid" id="A0A2R5GK49"/>
<proteinExistence type="predicted"/>
<dbReference type="InterPro" id="IPR002048">
    <property type="entry name" value="EF_hand_dom"/>
</dbReference>
<evidence type="ECO:0000313" key="5">
    <source>
        <dbReference type="Proteomes" id="UP000241890"/>
    </source>
</evidence>
<evidence type="ECO:0000259" key="3">
    <source>
        <dbReference type="PROSITE" id="PS50222"/>
    </source>
</evidence>
<dbReference type="Gene3D" id="1.10.238.10">
    <property type="entry name" value="EF-hand"/>
    <property type="match status" value="1"/>
</dbReference>